<organism evidence="2 3">
    <name type="scientific">Streptomyces graminofaciens</name>
    <dbReference type="NCBI Taxonomy" id="68212"/>
    <lineage>
        <taxon>Bacteria</taxon>
        <taxon>Bacillati</taxon>
        <taxon>Actinomycetota</taxon>
        <taxon>Actinomycetes</taxon>
        <taxon>Kitasatosporales</taxon>
        <taxon>Streptomycetaceae</taxon>
        <taxon>Streptomyces</taxon>
    </lineage>
</organism>
<proteinExistence type="predicted"/>
<dbReference type="Proteomes" id="UP001321542">
    <property type="component" value="Chromosome"/>
</dbReference>
<reference evidence="2 3" key="2">
    <citation type="journal article" date="2023" name="ChemBioChem">
        <title>Acyltransferase Domain Exchange between Two Independent Type I Polyketide Synthases in the Same Producer Strain of Macrolide Antibiotics.</title>
        <authorList>
            <person name="Kudo F."/>
            <person name="Kishikawa K."/>
            <person name="Tsuboi K."/>
            <person name="Kido T."/>
            <person name="Usui T."/>
            <person name="Hashimoto J."/>
            <person name="Shin-Ya K."/>
            <person name="Miyanaga A."/>
            <person name="Eguchi T."/>
        </authorList>
    </citation>
    <scope>NUCLEOTIDE SEQUENCE [LARGE SCALE GENOMIC DNA]</scope>
    <source>
        <strain evidence="2 3">A-8890</strain>
    </source>
</reference>
<accession>A0ABM7F3T7</accession>
<dbReference type="InterPro" id="IPR000835">
    <property type="entry name" value="HTH_MarR-typ"/>
</dbReference>
<protein>
    <recommendedName>
        <fullName evidence="1">HTH marR-type domain-containing protein</fullName>
    </recommendedName>
</protein>
<reference evidence="2 3" key="1">
    <citation type="journal article" date="2010" name="ChemBioChem">
        <title>Cloning and characterization of the biosynthetic gene cluster of 16-membered macrolide antibiotic FD-891: involvement of a dual functional cytochrome P450 monooxygenase catalyzing epoxidation and hydroxylation.</title>
        <authorList>
            <person name="Kudo F."/>
            <person name="Motegi A."/>
            <person name="Mizoue K."/>
            <person name="Eguchi T."/>
        </authorList>
    </citation>
    <scope>NUCLEOTIDE SEQUENCE [LARGE SCALE GENOMIC DNA]</scope>
    <source>
        <strain evidence="2 3">A-8890</strain>
    </source>
</reference>
<dbReference type="SMART" id="SM00347">
    <property type="entry name" value="HTH_MARR"/>
    <property type="match status" value="1"/>
</dbReference>
<gene>
    <name evidence="2" type="ORF">SGFS_017770</name>
</gene>
<keyword evidence="3" id="KW-1185">Reference proteome</keyword>
<dbReference type="PANTHER" id="PTHR33164">
    <property type="entry name" value="TRANSCRIPTIONAL REGULATOR, MARR FAMILY"/>
    <property type="match status" value="1"/>
</dbReference>
<name>A0ABM7F3T7_9ACTN</name>
<dbReference type="PRINTS" id="PR00598">
    <property type="entry name" value="HTHMARR"/>
</dbReference>
<feature type="domain" description="HTH marR-type" evidence="1">
    <location>
        <begin position="17"/>
        <end position="152"/>
    </location>
</feature>
<evidence type="ECO:0000259" key="1">
    <source>
        <dbReference type="PROSITE" id="PS50995"/>
    </source>
</evidence>
<dbReference type="EMBL" id="AP018448">
    <property type="protein sequence ID" value="BBC30483.1"/>
    <property type="molecule type" value="Genomic_DNA"/>
</dbReference>
<dbReference type="SUPFAM" id="SSF46785">
    <property type="entry name" value="Winged helix' DNA-binding domain"/>
    <property type="match status" value="1"/>
</dbReference>
<dbReference type="RefSeq" id="WP_286249097.1">
    <property type="nucleotide sequence ID" value="NZ_AP018448.1"/>
</dbReference>
<sequence>MATTGFPMTSASSKTLPSSVFELVFRLSRVAEDRLGAAYAPFGLSLGDVEVLAALRCSGAPYTLAPRQLCAAVKMTTGGMTGRLDRLERAGLLRRSPDPHDRRALRVTMTDEGMRVIDEALEAGLATQAGMLSALNAEESPQLAELLQVLVTAMDA</sequence>
<dbReference type="InterPro" id="IPR036390">
    <property type="entry name" value="WH_DNA-bd_sf"/>
</dbReference>
<dbReference type="InterPro" id="IPR036388">
    <property type="entry name" value="WH-like_DNA-bd_sf"/>
</dbReference>
<dbReference type="Gene3D" id="1.10.10.10">
    <property type="entry name" value="Winged helix-like DNA-binding domain superfamily/Winged helix DNA-binding domain"/>
    <property type="match status" value="1"/>
</dbReference>
<evidence type="ECO:0000313" key="3">
    <source>
        <dbReference type="Proteomes" id="UP001321542"/>
    </source>
</evidence>
<dbReference type="Pfam" id="PF12802">
    <property type="entry name" value="MarR_2"/>
    <property type="match status" value="1"/>
</dbReference>
<dbReference type="PANTHER" id="PTHR33164:SF104">
    <property type="entry name" value="TRANSCRIPTIONAL REGULATORY PROTEIN"/>
    <property type="match status" value="1"/>
</dbReference>
<dbReference type="InterPro" id="IPR039422">
    <property type="entry name" value="MarR/SlyA-like"/>
</dbReference>
<evidence type="ECO:0000313" key="2">
    <source>
        <dbReference type="EMBL" id="BBC30483.1"/>
    </source>
</evidence>
<dbReference type="PROSITE" id="PS50995">
    <property type="entry name" value="HTH_MARR_2"/>
    <property type="match status" value="1"/>
</dbReference>